<reference evidence="2 3" key="1">
    <citation type="submission" date="2018-11" db="EMBL/GenBank/DDBJ databases">
        <title>Genome sequencing and assembly of Clostridium tagluense strain A121.</title>
        <authorList>
            <person name="Murakami T."/>
            <person name="Segawa T."/>
            <person name="Shcherbakova V.A."/>
            <person name="Mori H."/>
            <person name="Yoshimura Y."/>
        </authorList>
    </citation>
    <scope>NUCLEOTIDE SEQUENCE [LARGE SCALE GENOMIC DNA]</scope>
    <source>
        <strain evidence="2 3">A121</strain>
    </source>
</reference>
<evidence type="ECO:0000313" key="3">
    <source>
        <dbReference type="Proteomes" id="UP000287872"/>
    </source>
</evidence>
<accession>A0A401UMV1</accession>
<dbReference type="Pfam" id="PF20310">
    <property type="entry name" value="HTH_Tnp_2"/>
    <property type="match status" value="1"/>
</dbReference>
<dbReference type="Proteomes" id="UP000287872">
    <property type="component" value="Unassembled WGS sequence"/>
</dbReference>
<organism evidence="2 3">
    <name type="scientific">Clostridium tagluense</name>
    <dbReference type="NCBI Taxonomy" id="360422"/>
    <lineage>
        <taxon>Bacteria</taxon>
        <taxon>Bacillati</taxon>
        <taxon>Bacillota</taxon>
        <taxon>Clostridia</taxon>
        <taxon>Eubacteriales</taxon>
        <taxon>Clostridiaceae</taxon>
        <taxon>Clostridium</taxon>
    </lineage>
</organism>
<gene>
    <name evidence="2" type="ORF">Ctaglu_24750</name>
</gene>
<dbReference type="InterPro" id="IPR009057">
    <property type="entry name" value="Homeodomain-like_sf"/>
</dbReference>
<dbReference type="AlphaFoldDB" id="A0A401UMV1"/>
<keyword evidence="1" id="KW-0175">Coiled coil</keyword>
<proteinExistence type="predicted"/>
<protein>
    <recommendedName>
        <fullName evidence="4">Transposase</fullName>
    </recommendedName>
</protein>
<keyword evidence="3" id="KW-1185">Reference proteome</keyword>
<name>A0A401UMV1_9CLOT</name>
<dbReference type="EMBL" id="BHYK01000012">
    <property type="protein sequence ID" value="GCD10852.1"/>
    <property type="molecule type" value="Genomic_DNA"/>
</dbReference>
<evidence type="ECO:0000256" key="1">
    <source>
        <dbReference type="SAM" id="Coils"/>
    </source>
</evidence>
<evidence type="ECO:0000313" key="2">
    <source>
        <dbReference type="EMBL" id="GCD10852.1"/>
    </source>
</evidence>
<comment type="caution">
    <text evidence="2">The sequence shown here is derived from an EMBL/GenBank/DDBJ whole genome shotgun (WGS) entry which is preliminary data.</text>
</comment>
<evidence type="ECO:0008006" key="4">
    <source>
        <dbReference type="Google" id="ProtNLM"/>
    </source>
</evidence>
<dbReference type="SUPFAM" id="SSF46689">
    <property type="entry name" value="Homeodomain-like"/>
    <property type="match status" value="1"/>
</dbReference>
<feature type="coiled-coil region" evidence="1">
    <location>
        <begin position="101"/>
        <end position="128"/>
    </location>
</feature>
<sequence length="139" mass="16287">MSTKLFTKEEMEMLAANKYVKHVSAKGITYTDEFRRIFISEYEKGRFPRAIFEECGFVISILGIGRVESLSKDWRAKYKKNGVLGLEDTRRGSSGTHSDKELSIEEKYERLKTRNKLLKAENELLKKLDMLERGMRRKK</sequence>
<dbReference type="InterPro" id="IPR046929">
    <property type="entry name" value="HTH_Tnp"/>
</dbReference>